<dbReference type="InterPro" id="IPR016181">
    <property type="entry name" value="Acyl_CoA_acyltransferase"/>
</dbReference>
<dbReference type="AlphaFoldDB" id="A0A7R9EZN3"/>
<dbReference type="SUPFAM" id="SSF55729">
    <property type="entry name" value="Acyl-CoA N-acyltransferases (Nat)"/>
    <property type="match status" value="1"/>
</dbReference>
<organism evidence="1">
    <name type="scientific">Timema bartmani</name>
    <dbReference type="NCBI Taxonomy" id="61472"/>
    <lineage>
        <taxon>Eukaryota</taxon>
        <taxon>Metazoa</taxon>
        <taxon>Ecdysozoa</taxon>
        <taxon>Arthropoda</taxon>
        <taxon>Hexapoda</taxon>
        <taxon>Insecta</taxon>
        <taxon>Pterygota</taxon>
        <taxon>Neoptera</taxon>
        <taxon>Polyneoptera</taxon>
        <taxon>Phasmatodea</taxon>
        <taxon>Timematodea</taxon>
        <taxon>Timematoidea</taxon>
        <taxon>Timematidae</taxon>
        <taxon>Timema</taxon>
    </lineage>
</organism>
<dbReference type="EMBL" id="OD566458">
    <property type="protein sequence ID" value="CAD7444040.1"/>
    <property type="molecule type" value="Genomic_DNA"/>
</dbReference>
<dbReference type="PANTHER" id="PTHR20905">
    <property type="entry name" value="N-ACETYLTRANSFERASE-RELATED"/>
    <property type="match status" value="1"/>
</dbReference>
<sequence>MIMKFTVQKLTRGLKVIYCHVLFKYIKIQNHQSSKYFSNVKLGRPNIDFENKGNQTGRMMEYIIRAATESDMSGILNLMRAIFFQHEPFLVGTGFCKEHITPQLEEYCLSSLSENTSLVVTTKDDKQEIVAVCINATVKKYDDELSRMVKSIECEITLCVLKLWFELHSKSDIMRRFSVPYFWEVRYLVTSPKVGGLGMARKLTTLSRNIARDQGYPLICLYCTNQHSSRIAHGLGMEKVCCIRYEDFAKIHCPNFEVQPPHEEATVYIQRFKPFQTCAPSTPLSLGISQPNEKAAAYLLDKEGDRENRELSQEPGNRSYFSTPPLSFRICPTLLQATLMVKKKERFAWKEIPKTEESADCLLLKY</sequence>
<accession>A0A7R9EZN3</accession>
<proteinExistence type="predicted"/>
<gene>
    <name evidence="1" type="ORF">TBIB3V08_LOCUS6431</name>
</gene>
<reference evidence="1" key="1">
    <citation type="submission" date="2020-11" db="EMBL/GenBank/DDBJ databases">
        <authorList>
            <person name="Tran Van P."/>
        </authorList>
    </citation>
    <scope>NUCLEOTIDE SEQUENCE</scope>
</reference>
<evidence type="ECO:0000313" key="1">
    <source>
        <dbReference type="EMBL" id="CAD7444040.1"/>
    </source>
</evidence>
<name>A0A7R9EZN3_9NEOP</name>
<dbReference type="GO" id="GO:0008080">
    <property type="term" value="F:N-acetyltransferase activity"/>
    <property type="evidence" value="ECO:0007669"/>
    <property type="project" value="TreeGrafter"/>
</dbReference>
<protein>
    <recommendedName>
        <fullName evidence="2">N-acetyltransferase domain-containing protein</fullName>
    </recommendedName>
</protein>
<dbReference type="PANTHER" id="PTHR20905:SF1">
    <property type="entry name" value="AT07410P-RELATED"/>
    <property type="match status" value="1"/>
</dbReference>
<dbReference type="Gene3D" id="3.40.630.30">
    <property type="match status" value="1"/>
</dbReference>
<evidence type="ECO:0008006" key="2">
    <source>
        <dbReference type="Google" id="ProtNLM"/>
    </source>
</evidence>